<protein>
    <recommendedName>
        <fullName evidence="5">SH3 domain-containing protein</fullName>
    </recommendedName>
</protein>
<dbReference type="InterPro" id="IPR001452">
    <property type="entry name" value="SH3_domain"/>
</dbReference>
<accession>A0ABP0HZ00</accession>
<evidence type="ECO:0000256" key="1">
    <source>
        <dbReference type="ARBA" id="ARBA00022443"/>
    </source>
</evidence>
<dbReference type="SMART" id="SM00326">
    <property type="entry name" value="SH3"/>
    <property type="match status" value="1"/>
</dbReference>
<dbReference type="CDD" id="cd00174">
    <property type="entry name" value="SH3"/>
    <property type="match status" value="1"/>
</dbReference>
<dbReference type="PROSITE" id="PS51257">
    <property type="entry name" value="PROKAR_LIPOPROTEIN"/>
    <property type="match status" value="1"/>
</dbReference>
<evidence type="ECO:0000313" key="7">
    <source>
        <dbReference type="Proteomes" id="UP001642484"/>
    </source>
</evidence>
<evidence type="ECO:0000256" key="2">
    <source>
        <dbReference type="PROSITE-ProRule" id="PRU00192"/>
    </source>
</evidence>
<keyword evidence="7" id="KW-1185">Reference proteome</keyword>
<keyword evidence="3" id="KW-0812">Transmembrane</keyword>
<proteinExistence type="predicted"/>
<dbReference type="PROSITE" id="PS50002">
    <property type="entry name" value="SH3"/>
    <property type="match status" value="1"/>
</dbReference>
<organism evidence="6 7">
    <name type="scientific">Durusdinium trenchii</name>
    <dbReference type="NCBI Taxonomy" id="1381693"/>
    <lineage>
        <taxon>Eukaryota</taxon>
        <taxon>Sar</taxon>
        <taxon>Alveolata</taxon>
        <taxon>Dinophyceae</taxon>
        <taxon>Suessiales</taxon>
        <taxon>Symbiodiniaceae</taxon>
        <taxon>Durusdinium</taxon>
    </lineage>
</organism>
<feature type="chain" id="PRO_5047239283" description="SH3 domain-containing protein" evidence="4">
    <location>
        <begin position="19"/>
        <end position="820"/>
    </location>
</feature>
<sequence>MMMGWARLVPCLLQLVLACMDNTSCFDACIPHGTHETCHGIFCDQMWDSCHCHGARRTDGACDVALSTPCTATHDVLLNAATMATAELNAEHLAAGTSRALDAVIHVATAAALQEERQAVGVHNVRIITDAPGLADHGSEGANLLHFDIAFGLCAPQAALEAAESEKRQFERVLGQVAAQRYEAFKISTIRLLELEPRFQTEASSTSQYQVAPLPQEEEPPDLWAEIWWLPWLGCIMVLLAGVCTFFFFRMRRRHLAECNFDGAVSSRQVDAESPEWKWKSYVVRVACSFDGRELKGTALDLLEGDLVQVEAEVDNAWLYGHTARDFDLVGFIPKSYVEELGTGLGAKPLPPQPISPPLVPPPKGLLVTLPSKQVGFMAAMLEVLPQAGFLKIPLLRRQQVDQVVHAMPLMAPLPGRAETVQVSWSVCLMGIEYQKRCIVGLVKEVEGTAKLAISLKNQACCTLEPKSPKSDFAITLLPAMKAQRVEKPRDEGANVSFQMSDELVDVRRHTKKKGLQPYLKENNISFSATDTVASLVTKAQRLAQRLGEGQKRRRSFTKKRAFRLRADNAGLDHTWPLPEIRKEVGMEKDTPMLLTKMLVKGAEKRSDMETHSLRKGLEDSEASYEDYVEISNIESEGHKGQGTIDSNIRCDKSYGKVSENCDSESKLMQASELFGHNVKEAMADVEKYLREFDLDSADEAMSTWLNRLNPPAQQELKGSTTYRKLQRSLGQYDLAKEMILSEGFEVLWQQDSYRMEIKRDPLHRVFEYRLVMELDQPLDEVLSHFEEQDLVHKVQKQLSKPVETYGDINPWQKARALCA</sequence>
<feature type="domain" description="SH3" evidence="5">
    <location>
        <begin position="279"/>
        <end position="343"/>
    </location>
</feature>
<dbReference type="EMBL" id="CAXAMN010001625">
    <property type="protein sequence ID" value="CAK8995446.1"/>
    <property type="molecule type" value="Genomic_DNA"/>
</dbReference>
<dbReference type="Gene3D" id="2.30.30.40">
    <property type="entry name" value="SH3 Domains"/>
    <property type="match status" value="1"/>
</dbReference>
<keyword evidence="3" id="KW-0472">Membrane</keyword>
<keyword evidence="4" id="KW-0732">Signal</keyword>
<dbReference type="InterPro" id="IPR036028">
    <property type="entry name" value="SH3-like_dom_sf"/>
</dbReference>
<comment type="caution">
    <text evidence="6">The sequence shown here is derived from an EMBL/GenBank/DDBJ whole genome shotgun (WGS) entry which is preliminary data.</text>
</comment>
<dbReference type="Proteomes" id="UP001642484">
    <property type="component" value="Unassembled WGS sequence"/>
</dbReference>
<gene>
    <name evidence="6" type="ORF">CCMP2556_LOCUS4028</name>
</gene>
<dbReference type="SUPFAM" id="SSF50044">
    <property type="entry name" value="SH3-domain"/>
    <property type="match status" value="1"/>
</dbReference>
<evidence type="ECO:0000256" key="4">
    <source>
        <dbReference type="SAM" id="SignalP"/>
    </source>
</evidence>
<evidence type="ECO:0000256" key="3">
    <source>
        <dbReference type="SAM" id="Phobius"/>
    </source>
</evidence>
<name>A0ABP0HZ00_9DINO</name>
<feature type="transmembrane region" description="Helical" evidence="3">
    <location>
        <begin position="228"/>
        <end position="249"/>
    </location>
</feature>
<keyword evidence="3" id="KW-1133">Transmembrane helix</keyword>
<keyword evidence="1 2" id="KW-0728">SH3 domain</keyword>
<evidence type="ECO:0000313" key="6">
    <source>
        <dbReference type="EMBL" id="CAK8995446.1"/>
    </source>
</evidence>
<feature type="signal peptide" evidence="4">
    <location>
        <begin position="1"/>
        <end position="18"/>
    </location>
</feature>
<evidence type="ECO:0000259" key="5">
    <source>
        <dbReference type="PROSITE" id="PS50002"/>
    </source>
</evidence>
<reference evidence="6 7" key="1">
    <citation type="submission" date="2024-02" db="EMBL/GenBank/DDBJ databases">
        <authorList>
            <person name="Chen Y."/>
            <person name="Shah S."/>
            <person name="Dougan E. K."/>
            <person name="Thang M."/>
            <person name="Chan C."/>
        </authorList>
    </citation>
    <scope>NUCLEOTIDE SEQUENCE [LARGE SCALE GENOMIC DNA]</scope>
</reference>